<name>A0ACD3RMP9_LARCR</name>
<feature type="non-terminal residue" evidence="1">
    <location>
        <position position="67"/>
    </location>
</feature>
<sequence length="67" mass="6846">SGRRLSCVATATAASSSICCPPLPFIPPLFSPPSSPSPPSPPPPPPSAPLMALCRPLFTIEETPFCG</sequence>
<comment type="caution">
    <text evidence="1">The sequence shown here is derived from an EMBL/GenBank/DDBJ whole genome shotgun (WGS) entry which is preliminary data.</text>
</comment>
<evidence type="ECO:0000313" key="2">
    <source>
        <dbReference type="Proteomes" id="UP000793456"/>
    </source>
</evidence>
<proteinExistence type="predicted"/>
<feature type="non-terminal residue" evidence="1">
    <location>
        <position position="1"/>
    </location>
</feature>
<gene>
    <name evidence="1" type="ORF">E3U43_007145</name>
</gene>
<dbReference type="EMBL" id="CM011677">
    <property type="protein sequence ID" value="TMS20652.1"/>
    <property type="molecule type" value="Genomic_DNA"/>
</dbReference>
<organism evidence="1 2">
    <name type="scientific">Larimichthys crocea</name>
    <name type="common">Large yellow croaker</name>
    <name type="synonym">Pseudosciaena crocea</name>
    <dbReference type="NCBI Taxonomy" id="215358"/>
    <lineage>
        <taxon>Eukaryota</taxon>
        <taxon>Metazoa</taxon>
        <taxon>Chordata</taxon>
        <taxon>Craniata</taxon>
        <taxon>Vertebrata</taxon>
        <taxon>Euteleostomi</taxon>
        <taxon>Actinopterygii</taxon>
        <taxon>Neopterygii</taxon>
        <taxon>Teleostei</taxon>
        <taxon>Neoteleostei</taxon>
        <taxon>Acanthomorphata</taxon>
        <taxon>Eupercaria</taxon>
        <taxon>Sciaenidae</taxon>
        <taxon>Larimichthys</taxon>
    </lineage>
</organism>
<accession>A0ACD3RMP9</accession>
<protein>
    <submittedName>
        <fullName evidence="1">Uncharacterized protein</fullName>
    </submittedName>
</protein>
<keyword evidence="2" id="KW-1185">Reference proteome</keyword>
<reference evidence="1" key="1">
    <citation type="submission" date="2018-11" db="EMBL/GenBank/DDBJ databases">
        <title>The sequence and de novo assembly of Larimichthys crocea genome using PacBio and Hi-C technologies.</title>
        <authorList>
            <person name="Xu P."/>
            <person name="Chen B."/>
            <person name="Zhou Z."/>
            <person name="Ke Q."/>
            <person name="Wu Y."/>
            <person name="Bai H."/>
            <person name="Pu F."/>
        </authorList>
    </citation>
    <scope>NUCLEOTIDE SEQUENCE</scope>
    <source>
        <tissue evidence="1">Muscle</tissue>
    </source>
</reference>
<dbReference type="Proteomes" id="UP000793456">
    <property type="component" value="Chromosome IV"/>
</dbReference>
<evidence type="ECO:0000313" key="1">
    <source>
        <dbReference type="EMBL" id="TMS20652.1"/>
    </source>
</evidence>